<feature type="transmembrane region" description="Helical" evidence="1">
    <location>
        <begin position="12"/>
        <end position="31"/>
    </location>
</feature>
<dbReference type="EMBL" id="JBEGDG010000018">
    <property type="protein sequence ID" value="MEQ6356816.1"/>
    <property type="molecule type" value="Genomic_DNA"/>
</dbReference>
<name>A0ABV1MWC8_9BACI</name>
<keyword evidence="1" id="KW-0812">Transmembrane</keyword>
<reference evidence="2 3" key="1">
    <citation type="submission" date="2024-06" db="EMBL/GenBank/DDBJ databases">
        <title>Lysinibacillus zambalefons sp. nov., a Novel Firmicute Isolated from the Poon Bato Zambales Hyperalkaline Spring.</title>
        <authorList>
            <person name="Aja J.A."/>
            <person name="Lazaro J.E.H."/>
            <person name="Llorin L.D."/>
            <person name="Lim K.R."/>
            <person name="Teodosio J."/>
            <person name="Dalisay D.S."/>
        </authorList>
    </citation>
    <scope>NUCLEOTIDE SEQUENCE [LARGE SCALE GENOMIC DNA]</scope>
    <source>
        <strain evidence="2 3">M3</strain>
    </source>
</reference>
<keyword evidence="1" id="KW-1133">Transmembrane helix</keyword>
<comment type="caution">
    <text evidence="2">The sequence shown here is derived from an EMBL/GenBank/DDBJ whole genome shotgun (WGS) entry which is preliminary data.</text>
</comment>
<accession>A0ABV1MWC8</accession>
<keyword evidence="1" id="KW-0472">Membrane</keyword>
<dbReference type="Proteomes" id="UP001478862">
    <property type="component" value="Unassembled WGS sequence"/>
</dbReference>
<evidence type="ECO:0000313" key="3">
    <source>
        <dbReference type="Proteomes" id="UP001478862"/>
    </source>
</evidence>
<organism evidence="2 3">
    <name type="scientific">Lysinibacillus zambalensis</name>
    <dbReference type="NCBI Taxonomy" id="3160866"/>
    <lineage>
        <taxon>Bacteria</taxon>
        <taxon>Bacillati</taxon>
        <taxon>Bacillota</taxon>
        <taxon>Bacilli</taxon>
        <taxon>Bacillales</taxon>
        <taxon>Bacillaceae</taxon>
        <taxon>Lysinibacillus</taxon>
    </lineage>
</organism>
<keyword evidence="3" id="KW-1185">Reference proteome</keyword>
<proteinExistence type="predicted"/>
<sequence length="213" mass="23622">MNNTEWFSIRTLTLPATAVALLVAFFIVWLVIRVQFPKKWAGVYGDAVFTFILVWKFSVIVTDFKAVIAQPFALLYFNGGTIGVFLGAMAVSLQLWWNRKKIHLDETGIAACSWAIILTQSSYQCLVVLLNDNPTNSEVITLLVLSTLTVLILWKIAAINRALFLYTFGLITVAFFQPLGLWQPAVGVSVILFIVGIGVQRLASETKSFGGKE</sequence>
<feature type="transmembrane region" description="Helical" evidence="1">
    <location>
        <begin position="73"/>
        <end position="97"/>
    </location>
</feature>
<dbReference type="RefSeq" id="WP_349661222.1">
    <property type="nucleotide sequence ID" value="NZ_JBEGDG010000018.1"/>
</dbReference>
<evidence type="ECO:0000313" key="2">
    <source>
        <dbReference type="EMBL" id="MEQ6356816.1"/>
    </source>
</evidence>
<feature type="transmembrane region" description="Helical" evidence="1">
    <location>
        <begin position="185"/>
        <end position="203"/>
    </location>
</feature>
<feature type="transmembrane region" description="Helical" evidence="1">
    <location>
        <begin position="109"/>
        <end position="130"/>
    </location>
</feature>
<feature type="transmembrane region" description="Helical" evidence="1">
    <location>
        <begin position="43"/>
        <end position="61"/>
    </location>
</feature>
<gene>
    <name evidence="2" type="ORF">ABNX05_19490</name>
</gene>
<feature type="transmembrane region" description="Helical" evidence="1">
    <location>
        <begin position="136"/>
        <end position="156"/>
    </location>
</feature>
<protein>
    <submittedName>
        <fullName evidence="2">Uncharacterized protein</fullName>
    </submittedName>
</protein>
<evidence type="ECO:0000256" key="1">
    <source>
        <dbReference type="SAM" id="Phobius"/>
    </source>
</evidence>